<geneLocation type="plasmid" evidence="1 2">
    <name>unnamed3</name>
</geneLocation>
<protein>
    <submittedName>
        <fullName evidence="1">Uncharacterized protein</fullName>
    </submittedName>
</protein>
<dbReference type="Proteomes" id="UP000509750">
    <property type="component" value="Plasmid unnamed3"/>
</dbReference>
<accession>A0A7D5GHQ1</accession>
<dbReference type="RefSeq" id="WP_179171602.1">
    <property type="nucleotide sequence ID" value="NZ_CP058532.1"/>
</dbReference>
<proteinExistence type="predicted"/>
<organism evidence="1 2">
    <name type="scientific">Halorarum halophilum</name>
    <dbReference type="NCBI Taxonomy" id="2743090"/>
    <lineage>
        <taxon>Archaea</taxon>
        <taxon>Methanobacteriati</taxon>
        <taxon>Methanobacteriota</taxon>
        <taxon>Stenosarchaea group</taxon>
        <taxon>Halobacteria</taxon>
        <taxon>Halobacteriales</taxon>
        <taxon>Haloferacaceae</taxon>
        <taxon>Halorarum</taxon>
    </lineage>
</organism>
<name>A0A7D5GHQ1_9EURY</name>
<reference evidence="1 2" key="1">
    <citation type="submission" date="2020-07" db="EMBL/GenBank/DDBJ databases">
        <title>Gai3-2, isolated from salt lake.</title>
        <authorList>
            <person name="Cui H."/>
            <person name="Shi X."/>
        </authorList>
    </citation>
    <scope>NUCLEOTIDE SEQUENCE [LARGE SCALE GENOMIC DNA]</scope>
    <source>
        <strain evidence="1 2">Gai3-2</strain>
        <plasmid evidence="1 2">unnamed3</plasmid>
    </source>
</reference>
<gene>
    <name evidence="1" type="ORF">HUG10_20700</name>
</gene>
<evidence type="ECO:0000313" key="1">
    <source>
        <dbReference type="EMBL" id="QLG30028.1"/>
    </source>
</evidence>
<dbReference type="OrthoDB" id="385260at2157"/>
<sequence length="52" mass="6121">MKHKKRDPIFDTDTVADAREILQNGERNWDYLDGEERYGTVVEALQLLEEVL</sequence>
<dbReference type="GeneID" id="56031307"/>
<dbReference type="AlphaFoldDB" id="A0A7D5GHQ1"/>
<dbReference type="EMBL" id="CP058532">
    <property type="protein sequence ID" value="QLG30028.1"/>
    <property type="molecule type" value="Genomic_DNA"/>
</dbReference>
<keyword evidence="2" id="KW-1185">Reference proteome</keyword>
<evidence type="ECO:0000313" key="2">
    <source>
        <dbReference type="Proteomes" id="UP000509750"/>
    </source>
</evidence>
<dbReference type="KEGG" id="halg:HUG10_20700"/>
<keyword evidence="1" id="KW-0614">Plasmid</keyword>